<evidence type="ECO:0000313" key="1">
    <source>
        <dbReference type="EMBL" id="CDR38352.1"/>
    </source>
</evidence>
<protein>
    <submittedName>
        <fullName evidence="1">RHTO0S03e08570g1_1</fullName>
    </submittedName>
</protein>
<reference evidence="1" key="1">
    <citation type="journal article" date="2014" name="Genome Announc.">
        <title>Draft genome sequence of Rhodosporidium toruloides CECT1137, an oleaginous yeast of biotechnological interest.</title>
        <authorList>
            <person name="Morin N."/>
            <person name="Calcas X."/>
            <person name="Devillers H."/>
            <person name="Durrens P."/>
            <person name="Sherman D.J."/>
            <person name="Nicaud J.-M."/>
            <person name="Neuveglise C."/>
        </authorList>
    </citation>
    <scope>NUCLEOTIDE SEQUENCE</scope>
    <source>
        <strain evidence="1">CECT1137</strain>
    </source>
</reference>
<organism evidence="1">
    <name type="scientific">Rhodotorula toruloides</name>
    <name type="common">Yeast</name>
    <name type="synonym">Rhodosporidium toruloides</name>
    <dbReference type="NCBI Taxonomy" id="5286"/>
    <lineage>
        <taxon>Eukaryota</taxon>
        <taxon>Fungi</taxon>
        <taxon>Dikarya</taxon>
        <taxon>Basidiomycota</taxon>
        <taxon>Pucciniomycotina</taxon>
        <taxon>Microbotryomycetes</taxon>
        <taxon>Sporidiobolales</taxon>
        <taxon>Sporidiobolaceae</taxon>
        <taxon>Rhodotorula</taxon>
    </lineage>
</organism>
<accession>A0A061ASK8</accession>
<dbReference type="OrthoDB" id="2524531at2759"/>
<gene>
    <name evidence="1" type="ORF">RHTO0S_03e08570g</name>
</gene>
<proteinExistence type="predicted"/>
<sequence length="198" mass="21841">MTTLPVLRRAPMNYSVAFVYHWSVLQNPVQPTHEAIGHLSACWRLAERIAEGATGEPNAQQYRDDCTDIHAALNDLLAQLQAEGGEAGGEGTLATLLTQMQQISESLQRIENEQAKLANYIRVRHHPQDAKLLPIRDSVNFALPPHTLDSLCAIHALQLDQLTACLEHYGLPPPESILSTEYQLEDAAKSLIAYVTGL</sequence>
<name>A0A061ASK8_RHOTO</name>
<dbReference type="AlphaFoldDB" id="A0A061ASK8"/>
<dbReference type="EMBL" id="LK052938">
    <property type="protein sequence ID" value="CDR38352.1"/>
    <property type="molecule type" value="Genomic_DNA"/>
</dbReference>